<dbReference type="InterPro" id="IPR011761">
    <property type="entry name" value="ATP-grasp"/>
</dbReference>
<dbReference type="GO" id="GO:0046872">
    <property type="term" value="F:metal ion binding"/>
    <property type="evidence" value="ECO:0007669"/>
    <property type="project" value="InterPro"/>
</dbReference>
<keyword evidence="7 12" id="KW-0658">Purine biosynthesis</keyword>
<dbReference type="PROSITE" id="PS00184">
    <property type="entry name" value="GARS"/>
    <property type="match status" value="1"/>
</dbReference>
<dbReference type="EMBL" id="VBPB01000114">
    <property type="protein sequence ID" value="TMQ72259.1"/>
    <property type="molecule type" value="Genomic_DNA"/>
</dbReference>
<comment type="pathway">
    <text evidence="3 12">Purine metabolism; IMP biosynthesis via de novo pathway; N(1)-(5-phospho-D-ribosyl)glycinamide from 5-phospho-alpha-D-ribose 1-diphosphate: step 2/2.</text>
</comment>
<accession>A0A538U957</accession>
<dbReference type="InterPro" id="IPR037123">
    <property type="entry name" value="PRibGlycinamide_synth_C_sf"/>
</dbReference>
<dbReference type="UniPathway" id="UPA00074">
    <property type="reaction ID" value="UER00125"/>
</dbReference>
<evidence type="ECO:0000256" key="1">
    <source>
        <dbReference type="ARBA" id="ARBA00001936"/>
    </source>
</evidence>
<evidence type="ECO:0000256" key="3">
    <source>
        <dbReference type="ARBA" id="ARBA00005174"/>
    </source>
</evidence>
<dbReference type="SUPFAM" id="SSF56059">
    <property type="entry name" value="Glutathione synthetase ATP-binding domain-like"/>
    <property type="match status" value="1"/>
</dbReference>
<evidence type="ECO:0000256" key="10">
    <source>
        <dbReference type="ARBA" id="ARBA00042242"/>
    </source>
</evidence>
<comment type="cofactor">
    <cofactor evidence="2">
        <name>Mg(2+)</name>
        <dbReference type="ChEBI" id="CHEBI:18420"/>
    </cofactor>
</comment>
<keyword evidence="6 13" id="KW-0547">Nucleotide-binding</keyword>
<dbReference type="Pfam" id="PF02844">
    <property type="entry name" value="GARS_N"/>
    <property type="match status" value="1"/>
</dbReference>
<keyword evidence="5 12" id="KW-0436">Ligase</keyword>
<comment type="catalytic activity">
    <reaction evidence="12">
        <text>5-phospho-beta-D-ribosylamine + glycine + ATP = N(1)-(5-phospho-beta-D-ribosyl)glycinamide + ADP + phosphate + H(+)</text>
        <dbReference type="Rhea" id="RHEA:17453"/>
        <dbReference type="ChEBI" id="CHEBI:15378"/>
        <dbReference type="ChEBI" id="CHEBI:30616"/>
        <dbReference type="ChEBI" id="CHEBI:43474"/>
        <dbReference type="ChEBI" id="CHEBI:57305"/>
        <dbReference type="ChEBI" id="CHEBI:58681"/>
        <dbReference type="ChEBI" id="CHEBI:143788"/>
        <dbReference type="ChEBI" id="CHEBI:456216"/>
        <dbReference type="EC" id="6.3.4.13"/>
    </reaction>
</comment>
<dbReference type="InterPro" id="IPR020560">
    <property type="entry name" value="PRibGlycinamide_synth_C-dom"/>
</dbReference>
<dbReference type="InterPro" id="IPR011054">
    <property type="entry name" value="Rudment_hybrid_motif"/>
</dbReference>
<dbReference type="Pfam" id="PF01071">
    <property type="entry name" value="GARS_A"/>
    <property type="match status" value="1"/>
</dbReference>
<feature type="region of interest" description="Disordered" evidence="14">
    <location>
        <begin position="223"/>
        <end position="244"/>
    </location>
</feature>
<dbReference type="SMART" id="SM01209">
    <property type="entry name" value="GARS_A"/>
    <property type="match status" value="1"/>
</dbReference>
<dbReference type="GO" id="GO:0004637">
    <property type="term" value="F:phosphoribosylamine-glycine ligase activity"/>
    <property type="evidence" value="ECO:0007669"/>
    <property type="project" value="UniProtKB-UniRule"/>
</dbReference>
<evidence type="ECO:0000256" key="6">
    <source>
        <dbReference type="ARBA" id="ARBA00022741"/>
    </source>
</evidence>
<dbReference type="GO" id="GO:0005524">
    <property type="term" value="F:ATP binding"/>
    <property type="evidence" value="ECO:0007669"/>
    <property type="project" value="UniProtKB-UniRule"/>
</dbReference>
<dbReference type="SUPFAM" id="SSF51246">
    <property type="entry name" value="Rudiment single hybrid motif"/>
    <property type="match status" value="1"/>
</dbReference>
<evidence type="ECO:0000256" key="7">
    <source>
        <dbReference type="ARBA" id="ARBA00022755"/>
    </source>
</evidence>
<organism evidence="16 17">
    <name type="scientific">Eiseniibacteriota bacterium</name>
    <dbReference type="NCBI Taxonomy" id="2212470"/>
    <lineage>
        <taxon>Bacteria</taxon>
        <taxon>Candidatus Eiseniibacteriota</taxon>
    </lineage>
</organism>
<sequence length="446" mass="45944">MRPVGDSHRILIIGSGGREHALAWRLSRDPGVERVTVTPGNDGIHPPLARRTVPAADAAGLIALCRAERITLAVIGPEGPLASGLADTLRSAGNATYGPSRAAARLEASKWDAKQVMMEAGIPTAYARAFTTRPAAVAALDDFGPPWVLKADGLASGKGVLVTARRDEAERFLAACLEQDRFGEAGRRVVLEEHLSGEESSLMAICDGTTFRLLPAARDHKRAFDGDQGPNTGGMGAVAPDPGIDAAGEREIGERIVRPALAAMIRRGAPFQGTLYVGLMRTALGPKVVEFNCRFGDPETQAVMPLVTGDLAGTLAAAAASELGAAGLGRDAGAAVAVAIVAQGYPEASAAEGTLEGLEALMGRDDLWVFHAGLARAGTTWRLTGGRAVHVVARADTLAAARGRVYDAIATLGGRGWRCRADIGAASGPGAAAHGLKATVEGGGRT</sequence>
<dbReference type="InterPro" id="IPR020562">
    <property type="entry name" value="PRibGlycinamide_synth_N"/>
</dbReference>
<dbReference type="Gene3D" id="3.90.600.10">
    <property type="entry name" value="Phosphoribosylglycinamide synthetase, C-terminal domain"/>
    <property type="match status" value="1"/>
</dbReference>
<dbReference type="InterPro" id="IPR020561">
    <property type="entry name" value="PRibGlycinamid_synth_ATP-grasp"/>
</dbReference>
<dbReference type="GO" id="GO:0006189">
    <property type="term" value="P:'de novo' IMP biosynthetic process"/>
    <property type="evidence" value="ECO:0007669"/>
    <property type="project" value="UniProtKB-UniRule"/>
</dbReference>
<keyword evidence="8 13" id="KW-0067">ATP-binding</keyword>
<evidence type="ECO:0000256" key="13">
    <source>
        <dbReference type="PROSITE-ProRule" id="PRU00409"/>
    </source>
</evidence>
<evidence type="ECO:0000313" key="17">
    <source>
        <dbReference type="Proteomes" id="UP000319771"/>
    </source>
</evidence>
<dbReference type="InterPro" id="IPR013815">
    <property type="entry name" value="ATP_grasp_subdomain_1"/>
</dbReference>
<dbReference type="PROSITE" id="PS50975">
    <property type="entry name" value="ATP_GRASP"/>
    <property type="match status" value="1"/>
</dbReference>
<dbReference type="HAMAP" id="MF_00138">
    <property type="entry name" value="GARS"/>
    <property type="match status" value="1"/>
</dbReference>
<comment type="cofactor">
    <cofactor evidence="1">
        <name>Mn(2+)</name>
        <dbReference type="ChEBI" id="CHEBI:29035"/>
    </cofactor>
</comment>
<evidence type="ECO:0000256" key="14">
    <source>
        <dbReference type="SAM" id="MobiDB-lite"/>
    </source>
</evidence>
<dbReference type="NCBIfam" id="TIGR00877">
    <property type="entry name" value="purD"/>
    <property type="match status" value="1"/>
</dbReference>
<dbReference type="InterPro" id="IPR020559">
    <property type="entry name" value="PRibGlycinamide_synth_CS"/>
</dbReference>
<dbReference type="GO" id="GO:0009113">
    <property type="term" value="P:purine nucleobase biosynthetic process"/>
    <property type="evidence" value="ECO:0007669"/>
    <property type="project" value="InterPro"/>
</dbReference>
<proteinExistence type="inferred from homology"/>
<evidence type="ECO:0000313" key="16">
    <source>
        <dbReference type="EMBL" id="TMQ72259.1"/>
    </source>
</evidence>
<dbReference type="Gene3D" id="3.40.50.20">
    <property type="match status" value="1"/>
</dbReference>
<dbReference type="InterPro" id="IPR000115">
    <property type="entry name" value="PRibGlycinamide_synth"/>
</dbReference>
<dbReference type="SUPFAM" id="SSF52440">
    <property type="entry name" value="PreATP-grasp domain"/>
    <property type="match status" value="1"/>
</dbReference>
<dbReference type="AlphaFoldDB" id="A0A538U957"/>
<evidence type="ECO:0000256" key="12">
    <source>
        <dbReference type="HAMAP-Rule" id="MF_00138"/>
    </source>
</evidence>
<dbReference type="SMART" id="SM01210">
    <property type="entry name" value="GARS_C"/>
    <property type="match status" value="1"/>
</dbReference>
<evidence type="ECO:0000256" key="5">
    <source>
        <dbReference type="ARBA" id="ARBA00022598"/>
    </source>
</evidence>
<evidence type="ECO:0000259" key="15">
    <source>
        <dbReference type="PROSITE" id="PS50975"/>
    </source>
</evidence>
<dbReference type="Gene3D" id="3.30.1490.20">
    <property type="entry name" value="ATP-grasp fold, A domain"/>
    <property type="match status" value="1"/>
</dbReference>
<evidence type="ECO:0000256" key="2">
    <source>
        <dbReference type="ARBA" id="ARBA00001946"/>
    </source>
</evidence>
<protein>
    <recommendedName>
        <fullName evidence="4 12">Phosphoribosylamine--glycine ligase</fullName>
        <ecNumber evidence="4 12">6.3.4.13</ecNumber>
    </recommendedName>
    <alternativeName>
        <fullName evidence="12">GARS</fullName>
    </alternativeName>
    <alternativeName>
        <fullName evidence="10 12">Glycinamide ribonucleotide synthetase</fullName>
    </alternativeName>
    <alternativeName>
        <fullName evidence="11 12">Phosphoribosylglycinamide synthetase</fullName>
    </alternativeName>
</protein>
<evidence type="ECO:0000256" key="4">
    <source>
        <dbReference type="ARBA" id="ARBA00013255"/>
    </source>
</evidence>
<evidence type="ECO:0000256" key="11">
    <source>
        <dbReference type="ARBA" id="ARBA00042864"/>
    </source>
</evidence>
<dbReference type="Pfam" id="PF02843">
    <property type="entry name" value="GARS_C"/>
    <property type="match status" value="1"/>
</dbReference>
<comment type="similarity">
    <text evidence="9 12">Belongs to the GARS family.</text>
</comment>
<dbReference type="PANTHER" id="PTHR43472">
    <property type="entry name" value="PHOSPHORIBOSYLAMINE--GLYCINE LIGASE"/>
    <property type="match status" value="1"/>
</dbReference>
<gene>
    <name evidence="12 16" type="primary">purD</name>
    <name evidence="16" type="ORF">E6K81_07900</name>
</gene>
<dbReference type="EC" id="6.3.4.13" evidence="4 12"/>
<dbReference type="PANTHER" id="PTHR43472:SF1">
    <property type="entry name" value="PHOSPHORIBOSYLAMINE--GLYCINE LIGASE, CHLOROPLASTIC"/>
    <property type="match status" value="1"/>
</dbReference>
<dbReference type="Gene3D" id="3.30.470.20">
    <property type="entry name" value="ATP-grasp fold, B domain"/>
    <property type="match status" value="1"/>
</dbReference>
<reference evidence="16 17" key="1">
    <citation type="journal article" date="2019" name="Nat. Microbiol.">
        <title>Mediterranean grassland soil C-N compound turnover is dependent on rainfall and depth, and is mediated by genomically divergent microorganisms.</title>
        <authorList>
            <person name="Diamond S."/>
            <person name="Andeer P.F."/>
            <person name="Li Z."/>
            <person name="Crits-Christoph A."/>
            <person name="Burstein D."/>
            <person name="Anantharaman K."/>
            <person name="Lane K.R."/>
            <person name="Thomas B.C."/>
            <person name="Pan C."/>
            <person name="Northen T.R."/>
            <person name="Banfield J.F."/>
        </authorList>
    </citation>
    <scope>NUCLEOTIDE SEQUENCE [LARGE SCALE GENOMIC DNA]</scope>
    <source>
        <strain evidence="16">WS_11</strain>
    </source>
</reference>
<dbReference type="Proteomes" id="UP000319771">
    <property type="component" value="Unassembled WGS sequence"/>
</dbReference>
<evidence type="ECO:0000256" key="9">
    <source>
        <dbReference type="ARBA" id="ARBA00038345"/>
    </source>
</evidence>
<evidence type="ECO:0000256" key="8">
    <source>
        <dbReference type="ARBA" id="ARBA00022840"/>
    </source>
</evidence>
<comment type="caution">
    <text evidence="16">The sequence shown here is derived from an EMBL/GenBank/DDBJ whole genome shotgun (WGS) entry which is preliminary data.</text>
</comment>
<name>A0A538U957_UNCEI</name>
<dbReference type="InterPro" id="IPR016185">
    <property type="entry name" value="PreATP-grasp_dom_sf"/>
</dbReference>
<feature type="domain" description="ATP-grasp" evidence="15">
    <location>
        <begin position="114"/>
        <end position="320"/>
    </location>
</feature>